<protein>
    <submittedName>
        <fullName evidence="1">Uncharacterized protein</fullName>
    </submittedName>
</protein>
<accession>A0A484F5V3</accession>
<sequence>MNNAIPSELEKFKELLSDIGNSEIMVILVPNKMTGRADCHIFTSRFLSFVPDSEIHKIVEKAMDDTLDDVRSHYFRTHPDPMNGYAVLRIQVSDEMMNYFMSRKLKCE</sequence>
<evidence type="ECO:0000313" key="2">
    <source>
        <dbReference type="Proteomes" id="UP000294855"/>
    </source>
</evidence>
<dbReference type="AlphaFoldDB" id="A0A484F5V3"/>
<keyword evidence="2" id="KW-1185">Reference proteome</keyword>
<name>A0A484F5V3_9EURY</name>
<dbReference type="Proteomes" id="UP000294855">
    <property type="component" value="Unassembled WGS sequence"/>
</dbReference>
<comment type="caution">
    <text evidence="1">The sequence shown here is derived from an EMBL/GenBank/DDBJ whole genome shotgun (WGS) entry which is preliminary data.</text>
</comment>
<dbReference type="EMBL" id="SNYS01000008">
    <property type="protein sequence ID" value="TDQ68720.1"/>
    <property type="molecule type" value="Genomic_DNA"/>
</dbReference>
<reference evidence="1 2" key="1">
    <citation type="submission" date="2019-03" db="EMBL/GenBank/DDBJ databases">
        <title>Genomic Encyclopedia of Type Strains, Phase IV (KMG-IV): sequencing the most valuable type-strain genomes for metagenomic binning, comparative biology and taxonomic classification.</title>
        <authorList>
            <person name="Goeker M."/>
        </authorList>
    </citation>
    <scope>NUCLEOTIDE SEQUENCE [LARGE SCALE GENOMIC DNA]</scope>
    <source>
        <strain evidence="1 2">DSM 13328</strain>
    </source>
</reference>
<dbReference type="RefSeq" id="WP_133517373.1">
    <property type="nucleotide sequence ID" value="NZ_JAHDUW010000003.1"/>
</dbReference>
<gene>
    <name evidence="1" type="ORF">C7391_0911</name>
</gene>
<proteinExistence type="predicted"/>
<evidence type="ECO:0000313" key="1">
    <source>
        <dbReference type="EMBL" id="TDQ68720.1"/>
    </source>
</evidence>
<organism evidence="1 2">
    <name type="scientific">Methanimicrococcus blatticola</name>
    <dbReference type="NCBI Taxonomy" id="91560"/>
    <lineage>
        <taxon>Archaea</taxon>
        <taxon>Methanobacteriati</taxon>
        <taxon>Methanobacteriota</taxon>
        <taxon>Stenosarchaea group</taxon>
        <taxon>Methanomicrobia</taxon>
        <taxon>Methanosarcinales</taxon>
        <taxon>Methanosarcinaceae</taxon>
        <taxon>Methanimicrococcus</taxon>
    </lineage>
</organism>